<evidence type="ECO:0000313" key="2">
    <source>
        <dbReference type="Proteomes" id="UP000007962"/>
    </source>
</evidence>
<reference evidence="1 2" key="1">
    <citation type="journal article" date="2009" name="Stand. Genomic Sci.">
        <title>Complete genome sequence of Beutenbergia cavernae type strain (HKI 0122).</title>
        <authorList>
            <person name="Land M."/>
            <person name="Pukall R."/>
            <person name="Abt B."/>
            <person name="Goker M."/>
            <person name="Rohde M."/>
            <person name="Glavina Del Rio T."/>
            <person name="Tice H."/>
            <person name="Copeland A."/>
            <person name="Cheng J.F."/>
            <person name="Lucas S."/>
            <person name="Chen F."/>
            <person name="Nolan M."/>
            <person name="Bruce D."/>
            <person name="Goodwin L."/>
            <person name="Pitluck S."/>
            <person name="Ivanova N."/>
            <person name="Mavromatis K."/>
            <person name="Ovchinnikova G."/>
            <person name="Pati A."/>
            <person name="Chen A."/>
            <person name="Palaniappan K."/>
            <person name="Hauser L."/>
            <person name="Chang Y.J."/>
            <person name="Jefferies C.C."/>
            <person name="Saunders E."/>
            <person name="Brettin T."/>
            <person name="Detter J.C."/>
            <person name="Han C."/>
            <person name="Chain P."/>
            <person name="Bristow J."/>
            <person name="Eisen J.A."/>
            <person name="Markowitz V."/>
            <person name="Hugenholtz P."/>
            <person name="Kyrpides N.C."/>
            <person name="Klenk H.P."/>
            <person name="Lapidus A."/>
        </authorList>
    </citation>
    <scope>NUCLEOTIDE SEQUENCE [LARGE SCALE GENOMIC DNA]</scope>
    <source>
        <strain evidence="2">ATCC BAA-8 / DSM 12333 / NBRC 16432</strain>
    </source>
</reference>
<dbReference type="eggNOG" id="COG3801">
    <property type="taxonomic scope" value="Bacteria"/>
</dbReference>
<organism evidence="1 2">
    <name type="scientific">Beutenbergia cavernae (strain ATCC BAA-8 / DSM 12333 / CCUG 43141 / JCM 11478 / NBRC 16432 / NCIMB 13614 / HKI 0122)</name>
    <dbReference type="NCBI Taxonomy" id="471853"/>
    <lineage>
        <taxon>Bacteria</taxon>
        <taxon>Bacillati</taxon>
        <taxon>Actinomycetota</taxon>
        <taxon>Actinomycetes</taxon>
        <taxon>Micrococcales</taxon>
        <taxon>Beutenbergiaceae</taxon>
        <taxon>Beutenbergia</taxon>
    </lineage>
</organism>
<gene>
    <name evidence="1" type="ordered locus">Bcav_3170</name>
</gene>
<dbReference type="EMBL" id="CP001618">
    <property type="protein sequence ID" value="ACQ81414.1"/>
    <property type="molecule type" value="Genomic_DNA"/>
</dbReference>
<protein>
    <recommendedName>
        <fullName evidence="3">MmcQ protein</fullName>
    </recommendedName>
</protein>
<dbReference type="Proteomes" id="UP000007962">
    <property type="component" value="Chromosome"/>
</dbReference>
<dbReference type="InterPro" id="IPR058532">
    <property type="entry name" value="YjbR/MT2646/Rv2570-like"/>
</dbReference>
<sequence>MVSVEEVAELATSLPEVSEGTSRGNRSWEVAGTGFAWVRPFSKADIRRFGEHPVPAGPIVAVMTADLAEKEAILAEGRTGFFTIEHFDGYAAVLIDVTTAKQRWVREAIVDAWLAKAPRELADAYAERELRG</sequence>
<evidence type="ECO:0000313" key="1">
    <source>
        <dbReference type="EMBL" id="ACQ81414.1"/>
    </source>
</evidence>
<proteinExistence type="predicted"/>
<dbReference type="Pfam" id="PF04237">
    <property type="entry name" value="YjbR"/>
    <property type="match status" value="1"/>
</dbReference>
<name>C5C0L8_BEUC1</name>
<dbReference type="AlphaFoldDB" id="C5C0L8"/>
<dbReference type="STRING" id="471853.Bcav_3170"/>
<dbReference type="OrthoDB" id="954305at2"/>
<accession>C5C0L8</accession>
<dbReference type="HOGENOM" id="CLU_138549_1_1_11"/>
<evidence type="ECO:0008006" key="3">
    <source>
        <dbReference type="Google" id="ProtNLM"/>
    </source>
</evidence>
<keyword evidence="2" id="KW-1185">Reference proteome</keyword>
<dbReference type="KEGG" id="bcv:Bcav_3170"/>